<dbReference type="Gene3D" id="4.10.60.10">
    <property type="entry name" value="Zinc finger, CCHC-type"/>
    <property type="match status" value="1"/>
</dbReference>
<dbReference type="Proteomes" id="UP000796761">
    <property type="component" value="Unassembled WGS sequence"/>
</dbReference>
<feature type="region of interest" description="Disordered" evidence="2">
    <location>
        <begin position="160"/>
        <end position="186"/>
    </location>
</feature>
<dbReference type="GO" id="GO:0008270">
    <property type="term" value="F:zinc ion binding"/>
    <property type="evidence" value="ECO:0007669"/>
    <property type="project" value="UniProtKB-KW"/>
</dbReference>
<feature type="domain" description="CCHC-type" evidence="3">
    <location>
        <begin position="194"/>
        <end position="211"/>
    </location>
</feature>
<accession>A0A8K1DBJ2</accession>
<keyword evidence="1" id="KW-0479">Metal-binding</keyword>
<dbReference type="SMART" id="SM00343">
    <property type="entry name" value="ZnF_C2HC"/>
    <property type="match status" value="1"/>
</dbReference>
<sequence length="236" mass="26815">MTSEAEKLFPLRKVPMAGVAGGIDFVNAPLMASEVQGFKKELGNLVEDPVDIPNQAWFPWACTRNQLLSLTTANGGLMAKRRNFQLYSNIDPDGPEGQVLLKVPFVVKSWPDIRRKLEKIEDWQEKGMNEFLKEVLRVYLRREEEKAKAKARVMIAMARESVGAGKNQPKTPSREEKSKSVPPWVNPRNPVESRRCYYCGEMGHLEKDCRKLSLDEAIAREQDTLEKILRGDNSVD</sequence>
<dbReference type="GO" id="GO:0003676">
    <property type="term" value="F:nucleic acid binding"/>
    <property type="evidence" value="ECO:0007669"/>
    <property type="project" value="InterPro"/>
</dbReference>
<evidence type="ECO:0000256" key="2">
    <source>
        <dbReference type="SAM" id="MobiDB-lite"/>
    </source>
</evidence>
<keyword evidence="1" id="KW-0862">Zinc</keyword>
<gene>
    <name evidence="4" type="ORF">HGM15179_019514</name>
</gene>
<dbReference type="PROSITE" id="PS50158">
    <property type="entry name" value="ZF_CCHC"/>
    <property type="match status" value="1"/>
</dbReference>
<evidence type="ECO:0000256" key="1">
    <source>
        <dbReference type="PROSITE-ProRule" id="PRU00047"/>
    </source>
</evidence>
<dbReference type="InterPro" id="IPR050462">
    <property type="entry name" value="Retroviral_Gag-Pol_poly"/>
</dbReference>
<evidence type="ECO:0000313" key="4">
    <source>
        <dbReference type="EMBL" id="TRZ07591.1"/>
    </source>
</evidence>
<dbReference type="AlphaFoldDB" id="A0A8K1DBJ2"/>
<dbReference type="InterPro" id="IPR003036">
    <property type="entry name" value="Gag_P30"/>
</dbReference>
<proteinExistence type="predicted"/>
<dbReference type="Pfam" id="PF02093">
    <property type="entry name" value="Gag_p30"/>
    <property type="match status" value="1"/>
</dbReference>
<comment type="caution">
    <text evidence="4">The sequence shown here is derived from an EMBL/GenBank/DDBJ whole genome shotgun (WGS) entry which is preliminary data.</text>
</comment>
<dbReference type="Pfam" id="PF00098">
    <property type="entry name" value="zf-CCHC"/>
    <property type="match status" value="1"/>
</dbReference>
<keyword evidence="5" id="KW-1185">Reference proteome</keyword>
<dbReference type="EMBL" id="SWJQ01001713">
    <property type="protein sequence ID" value="TRZ07591.1"/>
    <property type="molecule type" value="Genomic_DNA"/>
</dbReference>
<dbReference type="GO" id="GO:0019068">
    <property type="term" value="P:virion assembly"/>
    <property type="evidence" value="ECO:0007669"/>
    <property type="project" value="InterPro"/>
</dbReference>
<evidence type="ECO:0000313" key="5">
    <source>
        <dbReference type="Proteomes" id="UP000796761"/>
    </source>
</evidence>
<evidence type="ECO:0000259" key="3">
    <source>
        <dbReference type="PROSITE" id="PS50158"/>
    </source>
</evidence>
<dbReference type="OrthoDB" id="9049599at2759"/>
<keyword evidence="1" id="KW-0863">Zinc-finger</keyword>
<dbReference type="InterPro" id="IPR036875">
    <property type="entry name" value="Znf_CCHC_sf"/>
</dbReference>
<reference evidence="4" key="1">
    <citation type="submission" date="2019-04" db="EMBL/GenBank/DDBJ databases">
        <title>Genome assembly of Zosterops borbonicus 15179.</title>
        <authorList>
            <person name="Leroy T."/>
            <person name="Anselmetti Y."/>
            <person name="Tilak M.-K."/>
            <person name="Nabholz B."/>
        </authorList>
    </citation>
    <scope>NUCLEOTIDE SEQUENCE</scope>
    <source>
        <strain evidence="4">HGM_15179</strain>
        <tissue evidence="4">Muscle</tissue>
    </source>
</reference>
<name>A0A8K1DBJ2_9PASS</name>
<protein>
    <recommendedName>
        <fullName evidence="3">CCHC-type domain-containing protein</fullName>
    </recommendedName>
</protein>
<dbReference type="PANTHER" id="PTHR33166">
    <property type="entry name" value="GAG_P30 DOMAIN-CONTAINING PROTEIN"/>
    <property type="match status" value="1"/>
</dbReference>
<dbReference type="InterPro" id="IPR001878">
    <property type="entry name" value="Znf_CCHC"/>
</dbReference>
<organism evidence="4 5">
    <name type="scientific">Zosterops borbonicus</name>
    <dbReference type="NCBI Taxonomy" id="364589"/>
    <lineage>
        <taxon>Eukaryota</taxon>
        <taxon>Metazoa</taxon>
        <taxon>Chordata</taxon>
        <taxon>Craniata</taxon>
        <taxon>Vertebrata</taxon>
        <taxon>Euteleostomi</taxon>
        <taxon>Archelosauria</taxon>
        <taxon>Archosauria</taxon>
        <taxon>Dinosauria</taxon>
        <taxon>Saurischia</taxon>
        <taxon>Theropoda</taxon>
        <taxon>Coelurosauria</taxon>
        <taxon>Aves</taxon>
        <taxon>Neognathae</taxon>
        <taxon>Neoaves</taxon>
        <taxon>Telluraves</taxon>
        <taxon>Australaves</taxon>
        <taxon>Passeriformes</taxon>
        <taxon>Sylvioidea</taxon>
        <taxon>Zosteropidae</taxon>
        <taxon>Zosterops</taxon>
    </lineage>
</organism>
<dbReference type="SUPFAM" id="SSF57756">
    <property type="entry name" value="Retrovirus zinc finger-like domains"/>
    <property type="match status" value="1"/>
</dbReference>